<evidence type="ECO:0000313" key="1">
    <source>
        <dbReference type="EMBL" id="MBL6903485.1"/>
    </source>
</evidence>
<protein>
    <submittedName>
        <fullName evidence="1">Uncharacterized protein</fullName>
    </submittedName>
</protein>
<dbReference type="AlphaFoldDB" id="A0A937M2L5"/>
<sequence length="70" mass="8298">MNESEEKTVLASLKLQLNKLINRFDEQRGIIDSYVKRERDWKSSKLKYTKEIDLLNDQVAELSKKVDINE</sequence>
<gene>
    <name evidence="1" type="ORF">ISR29_04715</name>
</gene>
<proteinExistence type="predicted"/>
<dbReference type="Proteomes" id="UP000705230">
    <property type="component" value="Unassembled WGS sequence"/>
</dbReference>
<comment type="caution">
    <text evidence="1">The sequence shown here is derived from an EMBL/GenBank/DDBJ whole genome shotgun (WGS) entry which is preliminary data.</text>
</comment>
<reference evidence="1" key="1">
    <citation type="submission" date="2020-10" db="EMBL/GenBank/DDBJ databases">
        <title>Microbiome of the Black Sea water column analyzed by genome centric metagenomics.</title>
        <authorList>
            <person name="Cabello-Yeves P.J."/>
            <person name="Callieri C."/>
            <person name="Picazo A."/>
            <person name="Mehrshad M."/>
            <person name="Haro-Moreno J.M."/>
            <person name="Roda-Garcia J."/>
            <person name="Dzembekova N."/>
            <person name="Slabakova V."/>
            <person name="Slabakova N."/>
            <person name="Moncheva S."/>
            <person name="Rodriguez-Valera F."/>
        </authorList>
    </citation>
    <scope>NUCLEOTIDE SEQUENCE</scope>
    <source>
        <strain evidence="1">BS30m-G43</strain>
    </source>
</reference>
<dbReference type="EMBL" id="JADHSG010000006">
    <property type="protein sequence ID" value="MBL6903485.1"/>
    <property type="molecule type" value="Genomic_DNA"/>
</dbReference>
<evidence type="ECO:0000313" key="2">
    <source>
        <dbReference type="Proteomes" id="UP000705230"/>
    </source>
</evidence>
<organism evidence="1 2">
    <name type="scientific">SAR86 cluster bacterium</name>
    <dbReference type="NCBI Taxonomy" id="2030880"/>
    <lineage>
        <taxon>Bacteria</taxon>
        <taxon>Pseudomonadati</taxon>
        <taxon>Pseudomonadota</taxon>
        <taxon>Gammaproteobacteria</taxon>
        <taxon>SAR86 cluster</taxon>
    </lineage>
</organism>
<accession>A0A937M2L5</accession>
<name>A0A937M2L5_9GAMM</name>